<sequence>MKKLFALAAVALTLCGLLTACGSKTETANDVDLTGFYNSLAEQYGWGDDMMDLDGEMLEMYYPGLGDIPAKQLLAKAPVMSYAVSEYVFLQADSEQDAAQAVKILQTRIDSQADGDAFYPETIDQWKAAKVLQNGAYVAMIASGEHQTEIEDAWNAQFGA</sequence>
<keyword evidence="3" id="KW-1185">Reference proteome</keyword>
<evidence type="ECO:0000313" key="3">
    <source>
        <dbReference type="Proteomes" id="UP000620327"/>
    </source>
</evidence>
<dbReference type="EMBL" id="JACOQI010000003">
    <property type="protein sequence ID" value="MBC5769759.1"/>
    <property type="molecule type" value="Genomic_DNA"/>
</dbReference>
<dbReference type="Proteomes" id="UP000620327">
    <property type="component" value="Unassembled WGS sequence"/>
</dbReference>
<evidence type="ECO:0000313" key="2">
    <source>
        <dbReference type="EMBL" id="MBC5769759.1"/>
    </source>
</evidence>
<feature type="signal peptide" evidence="1">
    <location>
        <begin position="1"/>
        <end position="20"/>
    </location>
</feature>
<dbReference type="PROSITE" id="PS51257">
    <property type="entry name" value="PROKAR_LIPOPROTEIN"/>
    <property type="match status" value="1"/>
</dbReference>
<keyword evidence="1" id="KW-0732">Signal</keyword>
<dbReference type="AlphaFoldDB" id="A0A923S6J7"/>
<dbReference type="Pfam" id="PF14270">
    <property type="entry name" value="DUF4358"/>
    <property type="match status" value="1"/>
</dbReference>
<feature type="chain" id="PRO_5038645075" evidence="1">
    <location>
        <begin position="21"/>
        <end position="160"/>
    </location>
</feature>
<reference evidence="2" key="1">
    <citation type="submission" date="2020-08" db="EMBL/GenBank/DDBJ databases">
        <title>Genome public.</title>
        <authorList>
            <person name="Liu C."/>
            <person name="Sun Q."/>
        </authorList>
    </citation>
    <scope>NUCLEOTIDE SEQUENCE</scope>
    <source>
        <strain evidence="2">BX15</strain>
    </source>
</reference>
<comment type="caution">
    <text evidence="2">The sequence shown here is derived from an EMBL/GenBank/DDBJ whole genome shotgun (WGS) entry which is preliminary data.</text>
</comment>
<accession>A0A923S6J7</accession>
<gene>
    <name evidence="2" type="ORF">H8Z83_05390</name>
</gene>
<name>A0A923S6J7_9FIRM</name>
<evidence type="ECO:0000256" key="1">
    <source>
        <dbReference type="SAM" id="SignalP"/>
    </source>
</evidence>
<dbReference type="RefSeq" id="WP_187014100.1">
    <property type="nucleotide sequence ID" value="NZ_JACOQI010000003.1"/>
</dbReference>
<dbReference type="InterPro" id="IPR025648">
    <property type="entry name" value="DUF4358"/>
</dbReference>
<proteinExistence type="predicted"/>
<organism evidence="2 3">
    <name type="scientific">Dysosmobacter segnis</name>
    <dbReference type="NCBI Taxonomy" id="2763042"/>
    <lineage>
        <taxon>Bacteria</taxon>
        <taxon>Bacillati</taxon>
        <taxon>Bacillota</taxon>
        <taxon>Clostridia</taxon>
        <taxon>Eubacteriales</taxon>
        <taxon>Oscillospiraceae</taxon>
        <taxon>Dysosmobacter</taxon>
    </lineage>
</organism>
<protein>
    <submittedName>
        <fullName evidence="2">DUF4358 domain-containing protein</fullName>
    </submittedName>
</protein>